<dbReference type="PANTHER" id="PTHR14738:SF29">
    <property type="entry name" value="ZINC FINGER CCCH DOMAIN-CONTAINING PROTEIN 14"/>
    <property type="match status" value="1"/>
</dbReference>
<dbReference type="OrthoDB" id="438553at2759"/>
<dbReference type="Gene3D" id="1.10.340.40">
    <property type="entry name" value="Nuclear abundant poly(A) RNA-bind protein 2, N-terminal domain"/>
    <property type="match status" value="1"/>
</dbReference>
<keyword evidence="3" id="KW-0479">Metal-binding</keyword>
<evidence type="ECO:0000256" key="8">
    <source>
        <dbReference type="SAM" id="MobiDB-lite"/>
    </source>
</evidence>
<dbReference type="Gene3D" id="4.10.1000.40">
    <property type="match status" value="1"/>
</dbReference>
<gene>
    <name evidence="10" type="ORF">PV10_03259</name>
</gene>
<dbReference type="Gene3D" id="4.10.1000.30">
    <property type="match status" value="1"/>
</dbReference>
<comment type="similarity">
    <text evidence="2">Belongs to the ZC3H14 family.</text>
</comment>
<dbReference type="Pfam" id="PF14608">
    <property type="entry name" value="zf-CCCH_2"/>
    <property type="match status" value="3"/>
</dbReference>
<proteinExistence type="inferred from homology"/>
<evidence type="ECO:0000256" key="5">
    <source>
        <dbReference type="ARBA" id="ARBA00022771"/>
    </source>
</evidence>
<feature type="compositionally biased region" description="Low complexity" evidence="8">
    <location>
        <begin position="527"/>
        <end position="544"/>
    </location>
</feature>
<keyword evidence="6" id="KW-0862">Zinc</keyword>
<evidence type="ECO:0000313" key="11">
    <source>
        <dbReference type="Proteomes" id="UP000054302"/>
    </source>
</evidence>
<evidence type="ECO:0000313" key="10">
    <source>
        <dbReference type="EMBL" id="KIV95629.1"/>
    </source>
</evidence>
<evidence type="ECO:0000256" key="7">
    <source>
        <dbReference type="ARBA" id="ARBA00023242"/>
    </source>
</evidence>
<dbReference type="PANTHER" id="PTHR14738">
    <property type="entry name" value="ZINC FINGER CCCH DOMAIN-CONTAINING PROTEIN 14"/>
    <property type="match status" value="1"/>
</dbReference>
<dbReference type="STRING" id="212818.A0A0D1ZNT7"/>
<dbReference type="Proteomes" id="UP000054302">
    <property type="component" value="Unassembled WGS sequence"/>
</dbReference>
<keyword evidence="7" id="KW-0539">Nucleus</keyword>
<dbReference type="GO" id="GO:0008143">
    <property type="term" value="F:poly(A) binding"/>
    <property type="evidence" value="ECO:0007669"/>
    <property type="project" value="InterPro"/>
</dbReference>
<feature type="domain" description="Nab2-like CCCH zinc finger" evidence="9">
    <location>
        <begin position="462"/>
        <end position="481"/>
    </location>
</feature>
<feature type="compositionally biased region" description="Polar residues" evidence="8">
    <location>
        <begin position="87"/>
        <end position="114"/>
    </location>
</feature>
<dbReference type="InterPro" id="IPR055046">
    <property type="entry name" value="Nab2-like_Znf-CCCH"/>
</dbReference>
<feature type="compositionally biased region" description="Basic and acidic residues" evidence="8">
    <location>
        <begin position="171"/>
        <end position="187"/>
    </location>
</feature>
<reference evidence="10 11" key="1">
    <citation type="submission" date="2015-01" db="EMBL/GenBank/DDBJ databases">
        <title>The Genome Sequence of Exophiala mesophila CBS40295.</title>
        <authorList>
            <consortium name="The Broad Institute Genomics Platform"/>
            <person name="Cuomo C."/>
            <person name="de Hoog S."/>
            <person name="Gorbushina A."/>
            <person name="Stielow B."/>
            <person name="Teixiera M."/>
            <person name="Abouelleil A."/>
            <person name="Chapman S.B."/>
            <person name="Priest M."/>
            <person name="Young S.K."/>
            <person name="Wortman J."/>
            <person name="Nusbaum C."/>
            <person name="Birren B."/>
        </authorList>
    </citation>
    <scope>NUCLEOTIDE SEQUENCE [LARGE SCALE GENOMIC DNA]</scope>
    <source>
        <strain evidence="10 11">CBS 40295</strain>
    </source>
</reference>
<comment type="subcellular location">
    <subcellularLocation>
        <location evidence="1">Nucleus</location>
    </subcellularLocation>
</comment>
<evidence type="ECO:0000256" key="4">
    <source>
        <dbReference type="ARBA" id="ARBA00022737"/>
    </source>
</evidence>
<dbReference type="GO" id="GO:0005634">
    <property type="term" value="C:nucleus"/>
    <property type="evidence" value="ECO:0007669"/>
    <property type="project" value="UniProtKB-SubCell"/>
</dbReference>
<keyword evidence="5" id="KW-0863">Zinc-finger</keyword>
<evidence type="ECO:0000256" key="2">
    <source>
        <dbReference type="ARBA" id="ARBA00008423"/>
    </source>
</evidence>
<feature type="compositionally biased region" description="Polar residues" evidence="8">
    <location>
        <begin position="309"/>
        <end position="321"/>
    </location>
</feature>
<keyword evidence="4" id="KW-0677">Repeat</keyword>
<evidence type="ECO:0000256" key="6">
    <source>
        <dbReference type="ARBA" id="ARBA00022833"/>
    </source>
</evidence>
<dbReference type="Pfam" id="PF22683">
    <property type="entry name" value="Nab2-like_zf-CCCH"/>
    <property type="match status" value="1"/>
</dbReference>
<keyword evidence="11" id="KW-1185">Reference proteome</keyword>
<feature type="compositionally biased region" description="Basic and acidic residues" evidence="8">
    <location>
        <begin position="495"/>
        <end position="516"/>
    </location>
</feature>
<dbReference type="GO" id="GO:0008270">
    <property type="term" value="F:zinc ion binding"/>
    <property type="evidence" value="ECO:0007669"/>
    <property type="project" value="UniProtKB-KW"/>
</dbReference>
<dbReference type="InterPro" id="IPR040366">
    <property type="entry name" value="Nab2/ZC3H14"/>
</dbReference>
<organism evidence="10 11">
    <name type="scientific">Exophiala mesophila</name>
    <name type="common">Black yeast-like fungus</name>
    <dbReference type="NCBI Taxonomy" id="212818"/>
    <lineage>
        <taxon>Eukaryota</taxon>
        <taxon>Fungi</taxon>
        <taxon>Dikarya</taxon>
        <taxon>Ascomycota</taxon>
        <taxon>Pezizomycotina</taxon>
        <taxon>Eurotiomycetes</taxon>
        <taxon>Chaetothyriomycetidae</taxon>
        <taxon>Chaetothyriales</taxon>
        <taxon>Herpotrichiellaceae</taxon>
        <taxon>Exophiala</taxon>
    </lineage>
</organism>
<dbReference type="EMBL" id="KN847521">
    <property type="protein sequence ID" value="KIV95629.1"/>
    <property type="molecule type" value="Genomic_DNA"/>
</dbReference>
<feature type="region of interest" description="Disordered" evidence="8">
    <location>
        <begin position="153"/>
        <end position="241"/>
    </location>
</feature>
<accession>A0A0D1ZNT7</accession>
<feature type="region of interest" description="Disordered" evidence="8">
    <location>
        <begin position="269"/>
        <end position="353"/>
    </location>
</feature>
<feature type="compositionally biased region" description="Polar residues" evidence="8">
    <location>
        <begin position="332"/>
        <end position="349"/>
    </location>
</feature>
<feature type="region of interest" description="Disordered" evidence="8">
    <location>
        <begin position="494"/>
        <end position="544"/>
    </location>
</feature>
<dbReference type="AlphaFoldDB" id="A0A0D1ZNT7"/>
<dbReference type="GeneID" id="27321104"/>
<protein>
    <recommendedName>
        <fullName evidence="9">Nab2-like CCCH zinc finger domain-containing protein</fullName>
    </recommendedName>
</protein>
<feature type="compositionally biased region" description="Low complexity" evidence="8">
    <location>
        <begin position="273"/>
        <end position="286"/>
    </location>
</feature>
<name>A0A0D1ZNT7_EXOME</name>
<evidence type="ECO:0000256" key="1">
    <source>
        <dbReference type="ARBA" id="ARBA00004123"/>
    </source>
</evidence>
<dbReference type="GO" id="GO:0043488">
    <property type="term" value="P:regulation of mRNA stability"/>
    <property type="evidence" value="ECO:0007669"/>
    <property type="project" value="InterPro"/>
</dbReference>
<dbReference type="GO" id="GO:0005737">
    <property type="term" value="C:cytoplasm"/>
    <property type="evidence" value="ECO:0007669"/>
    <property type="project" value="TreeGrafter"/>
</dbReference>
<feature type="region of interest" description="Disordered" evidence="8">
    <location>
        <begin position="81"/>
        <end position="114"/>
    </location>
</feature>
<evidence type="ECO:0000259" key="9">
    <source>
        <dbReference type="Pfam" id="PF22683"/>
    </source>
</evidence>
<dbReference type="InterPro" id="IPR043094">
    <property type="entry name" value="Nab2/ZC3H14_N_sf"/>
</dbReference>
<feature type="compositionally biased region" description="Pro residues" evidence="8">
    <location>
        <begin position="223"/>
        <end position="234"/>
    </location>
</feature>
<evidence type="ECO:0000256" key="3">
    <source>
        <dbReference type="ARBA" id="ARBA00022723"/>
    </source>
</evidence>
<sequence length="544" mass="58471">MSAIALETPEAQALSSAVHSKIVDQGWTQDDDTSLAEYIVLMLANGKTQDQIASELAGELLQDADGTTEFAQWLFQQVDNMSGGAGSSQNAPQPQQESGLEIAQESTDSANAESSIPAAYEMDMADSAPENAYVAQLQIHPVFSNLLCSPRGPKGLHGGRAQSNRGRGNHKSSDSALHRVRGNDRINSHGNTRGAPKGPRNSQGVRPGMQKALNNIGLAGQPPGIPPQMMPNPGQPGQNMPPMNPQQQMEFMAAMWEQQTRMLAQITGIMPENGGFPQGGQPQQNGRSLFDRVEPGRGRGGRGRGGRASGSQNGHAKSNKQPDADTNMEGADQSSETTAMDVESTSGQKKSQDPFDTMCHFNWRCTNKDCAYAHQSPVASTSVAVDMKTTCSFATACKNAKCTGRHPSPALTKAQQADTICKFFPRCTNPGCAFKHPSAPLCRFGDNCKTPNCTFTHLQERCRYNPCNNLRCPFKHEPGQQQAKTLGDYSWTPDKQAEKDAAKDNNDHVSDRKFVDEEAEEELIKPEGAGETANGAAAAEPVTA</sequence>
<dbReference type="RefSeq" id="XP_016227203.1">
    <property type="nucleotide sequence ID" value="XM_016367685.1"/>
</dbReference>
<dbReference type="VEuPathDB" id="FungiDB:PV10_03259"/>